<dbReference type="Gene3D" id="3.90.1570.10">
    <property type="entry name" value="tt1808, chain A"/>
    <property type="match status" value="1"/>
</dbReference>
<dbReference type="EMBL" id="CP001344">
    <property type="protein sequence ID" value="ACL43277.1"/>
    <property type="molecule type" value="Genomic_DNA"/>
</dbReference>
<sequence>MVKKEAINEQRVLLNRISWPKLTELLAEMGPERTAHLCYDHSRLELMTPSAEHERCSKLVESLLLVLADEMNIAIQVTRSALLLRPDLELAIQPQLSCSLSPTAVLHPSAPPDLILEVAFNRSSLDKLPLYANLGIPEVWLYGHSGQQPASSRRLQIYHLHQGQYEKSEISFNFPFLSGPTILQFLDQSDTVGLRPALLLLRDWLQKQN</sequence>
<dbReference type="Pfam" id="PF05685">
    <property type="entry name" value="Uma2"/>
    <property type="match status" value="1"/>
</dbReference>
<dbReference type="InterPro" id="IPR008538">
    <property type="entry name" value="Uma2"/>
</dbReference>
<dbReference type="AlphaFoldDB" id="B8HWX4"/>
<feature type="domain" description="Putative restriction endonuclease" evidence="1">
    <location>
        <begin position="34"/>
        <end position="182"/>
    </location>
</feature>
<dbReference type="KEGG" id="cyn:Cyan7425_0891"/>
<dbReference type="SUPFAM" id="SSF52980">
    <property type="entry name" value="Restriction endonuclease-like"/>
    <property type="match status" value="1"/>
</dbReference>
<name>B8HWX4_CYAP4</name>
<dbReference type="CDD" id="cd06260">
    <property type="entry name" value="DUF820-like"/>
    <property type="match status" value="1"/>
</dbReference>
<dbReference type="InterPro" id="IPR012296">
    <property type="entry name" value="Nuclease_put_TT1808"/>
</dbReference>
<evidence type="ECO:0000259" key="1">
    <source>
        <dbReference type="Pfam" id="PF05685"/>
    </source>
</evidence>
<accession>B8HWX4</accession>
<dbReference type="PANTHER" id="PTHR47152">
    <property type="entry name" value="SLR2084 PROTEIN-RELATED"/>
    <property type="match status" value="1"/>
</dbReference>
<proteinExistence type="predicted"/>
<dbReference type="HOGENOM" id="CLU_098557_0_0_3"/>
<dbReference type="OrthoDB" id="5768410at2"/>
<dbReference type="InterPro" id="IPR011335">
    <property type="entry name" value="Restrct_endonuc-II-like"/>
</dbReference>
<dbReference type="eggNOG" id="COG4636">
    <property type="taxonomic scope" value="Bacteria"/>
</dbReference>
<organism evidence="2">
    <name type="scientific">Cyanothece sp. (strain PCC 7425 / ATCC 29141)</name>
    <dbReference type="NCBI Taxonomy" id="395961"/>
    <lineage>
        <taxon>Bacteria</taxon>
        <taxon>Bacillati</taxon>
        <taxon>Cyanobacteriota</taxon>
        <taxon>Cyanophyceae</taxon>
        <taxon>Gomontiellales</taxon>
        <taxon>Cyanothecaceae</taxon>
        <taxon>Cyanothece</taxon>
    </lineage>
</organism>
<reference evidence="2" key="1">
    <citation type="submission" date="2009-01" db="EMBL/GenBank/DDBJ databases">
        <title>Complete sequence of chromosome Cyanothece sp. PCC 7425.</title>
        <authorList>
            <consortium name="US DOE Joint Genome Institute"/>
            <person name="Lucas S."/>
            <person name="Copeland A."/>
            <person name="Lapidus A."/>
            <person name="Glavina del Rio T."/>
            <person name="Dalin E."/>
            <person name="Tice H."/>
            <person name="Bruce D."/>
            <person name="Goodwin L."/>
            <person name="Pitluck S."/>
            <person name="Sims D."/>
            <person name="Meineke L."/>
            <person name="Brettin T."/>
            <person name="Detter J.C."/>
            <person name="Han C."/>
            <person name="Larimer F."/>
            <person name="Land M."/>
            <person name="Hauser L."/>
            <person name="Kyrpides N."/>
            <person name="Ovchinnikova G."/>
            <person name="Liberton M."/>
            <person name="Stoeckel J."/>
            <person name="Banerjee A."/>
            <person name="Singh A."/>
            <person name="Page L."/>
            <person name="Sato H."/>
            <person name="Zhao L."/>
            <person name="Sherman L."/>
            <person name="Pakrasi H."/>
            <person name="Richardson P."/>
        </authorList>
    </citation>
    <scope>NUCLEOTIDE SEQUENCE</scope>
    <source>
        <strain evidence="2">PCC 7425</strain>
    </source>
</reference>
<dbReference type="STRING" id="395961.Cyan7425_0891"/>
<protein>
    <recommendedName>
        <fullName evidence="1">Putative restriction endonuclease domain-containing protein</fullName>
    </recommendedName>
</protein>
<dbReference type="PANTHER" id="PTHR47152:SF2">
    <property type="entry name" value="SLR2084 PROTEIN"/>
    <property type="match status" value="1"/>
</dbReference>
<evidence type="ECO:0000313" key="2">
    <source>
        <dbReference type="EMBL" id="ACL43277.1"/>
    </source>
</evidence>
<gene>
    <name evidence="2" type="ordered locus">Cyan7425_0891</name>
</gene>